<evidence type="ECO:0000256" key="1">
    <source>
        <dbReference type="SAM" id="MobiDB-lite"/>
    </source>
</evidence>
<organism evidence="4 5">
    <name type="scientific">Cohnella suwonensis</name>
    <dbReference type="NCBI Taxonomy" id="696072"/>
    <lineage>
        <taxon>Bacteria</taxon>
        <taxon>Bacillati</taxon>
        <taxon>Bacillota</taxon>
        <taxon>Bacilli</taxon>
        <taxon>Bacillales</taxon>
        <taxon>Paenibacillaceae</taxon>
        <taxon>Cohnella</taxon>
    </lineage>
</organism>
<evidence type="ECO:0000256" key="2">
    <source>
        <dbReference type="SAM" id="Phobius"/>
    </source>
</evidence>
<dbReference type="InterPro" id="IPR036680">
    <property type="entry name" value="SPOR-like_sf"/>
</dbReference>
<dbReference type="RefSeq" id="WP_209748745.1">
    <property type="nucleotide sequence ID" value="NZ_JBHSMH010000011.1"/>
</dbReference>
<evidence type="ECO:0000313" key="5">
    <source>
        <dbReference type="Proteomes" id="UP001596105"/>
    </source>
</evidence>
<feature type="compositionally biased region" description="Low complexity" evidence="1">
    <location>
        <begin position="278"/>
        <end position="289"/>
    </location>
</feature>
<dbReference type="SUPFAM" id="SSF110997">
    <property type="entry name" value="Sporulation related repeat"/>
    <property type="match status" value="1"/>
</dbReference>
<gene>
    <name evidence="4" type="ORF">ACFPPD_06275</name>
</gene>
<accession>A0ABW0LQY7</accession>
<sequence length="505" mass="53543">MQQPKTRMTFRFEPPKPKAKEQTVRPVPPTQAPEEGVDPYDALASHDRNEGTSERGTKAQGGGNAELPPAAYIVDRDASGTDVGNEAYPRQIVAWDSPYQDDIRALEEMIRKTERPKETVAPAALFRKPTVKAVRDAAKPAAAADDAEPATGIDLSEVEASEAARERKRNGSFEGAGVAAFESSSWYARIREGNDSGAGEGADPERDPARGGGPSWGRVFVSVAAAIATGALFGYLALSLFTGEPLFPGKSSGDVPVSGSGTAEILPSQAAETFSKYPVVSSSPDSSSDGQETDRSAGTVTLAASPAYLLQFGKFQNIESMQEAVKQLKEKGYVYATDASDGYRVFAGVATTQSDAQRLSARLTDAELYVKPFGGEALDVSSAVLSPEGAEYLNASSAYTKQLIEFTQRELSTNGANEPGQDVADKLAEGERLWRQTSASSDKVGAARSTDAKAIAQALNAASLTLSDYAREPSRARLWSVQAQAMKALLADHRIRAALSESTDG</sequence>
<feature type="compositionally biased region" description="Basic and acidic residues" evidence="1">
    <location>
        <begin position="13"/>
        <end position="23"/>
    </location>
</feature>
<feature type="transmembrane region" description="Helical" evidence="2">
    <location>
        <begin position="219"/>
        <end position="241"/>
    </location>
</feature>
<feature type="region of interest" description="Disordered" evidence="1">
    <location>
        <begin position="1"/>
        <end position="68"/>
    </location>
</feature>
<dbReference type="Pfam" id="PF05036">
    <property type="entry name" value="SPOR"/>
    <property type="match status" value="1"/>
</dbReference>
<protein>
    <submittedName>
        <fullName evidence="4">SPOR domain-containing protein</fullName>
    </submittedName>
</protein>
<dbReference type="InterPro" id="IPR007730">
    <property type="entry name" value="SPOR-like_dom"/>
</dbReference>
<keyword evidence="2" id="KW-0472">Membrane</keyword>
<keyword evidence="2" id="KW-1133">Transmembrane helix</keyword>
<dbReference type="EMBL" id="JBHSMH010000011">
    <property type="protein sequence ID" value="MFC5468320.1"/>
    <property type="molecule type" value="Genomic_DNA"/>
</dbReference>
<name>A0ABW0LQY7_9BACL</name>
<feature type="region of interest" description="Disordered" evidence="1">
    <location>
        <begin position="192"/>
        <end position="213"/>
    </location>
</feature>
<feature type="region of interest" description="Disordered" evidence="1">
    <location>
        <begin position="137"/>
        <end position="174"/>
    </location>
</feature>
<evidence type="ECO:0000313" key="4">
    <source>
        <dbReference type="EMBL" id="MFC5468320.1"/>
    </source>
</evidence>
<feature type="region of interest" description="Disordered" evidence="1">
    <location>
        <begin position="276"/>
        <end position="297"/>
    </location>
</feature>
<feature type="compositionally biased region" description="Basic and acidic residues" evidence="1">
    <location>
        <begin position="162"/>
        <end position="171"/>
    </location>
</feature>
<proteinExistence type="predicted"/>
<comment type="caution">
    <text evidence="4">The sequence shown here is derived from an EMBL/GenBank/DDBJ whole genome shotgun (WGS) entry which is preliminary data.</text>
</comment>
<dbReference type="Proteomes" id="UP001596105">
    <property type="component" value="Unassembled WGS sequence"/>
</dbReference>
<evidence type="ECO:0000259" key="3">
    <source>
        <dbReference type="Pfam" id="PF05036"/>
    </source>
</evidence>
<dbReference type="Gene3D" id="3.30.70.1070">
    <property type="entry name" value="Sporulation related repeat"/>
    <property type="match status" value="1"/>
</dbReference>
<reference evidence="5" key="1">
    <citation type="journal article" date="2019" name="Int. J. Syst. Evol. Microbiol.">
        <title>The Global Catalogue of Microorganisms (GCM) 10K type strain sequencing project: providing services to taxonomists for standard genome sequencing and annotation.</title>
        <authorList>
            <consortium name="The Broad Institute Genomics Platform"/>
            <consortium name="The Broad Institute Genome Sequencing Center for Infectious Disease"/>
            <person name="Wu L."/>
            <person name="Ma J."/>
        </authorList>
    </citation>
    <scope>NUCLEOTIDE SEQUENCE [LARGE SCALE GENOMIC DNA]</scope>
    <source>
        <strain evidence="5">CCUG 57113</strain>
    </source>
</reference>
<feature type="domain" description="SPOR" evidence="3">
    <location>
        <begin position="305"/>
        <end position="368"/>
    </location>
</feature>
<feature type="compositionally biased region" description="Basic and acidic residues" evidence="1">
    <location>
        <begin position="44"/>
        <end position="57"/>
    </location>
</feature>
<keyword evidence="2" id="KW-0812">Transmembrane</keyword>
<keyword evidence="5" id="KW-1185">Reference proteome</keyword>